<dbReference type="InterPro" id="IPR006782">
    <property type="entry name" value="PDGF_N"/>
</dbReference>
<evidence type="ECO:0000256" key="7">
    <source>
        <dbReference type="ARBA" id="ARBA00023157"/>
    </source>
</evidence>
<evidence type="ECO:0000256" key="11">
    <source>
        <dbReference type="ARBA" id="ARBA00041285"/>
    </source>
</evidence>
<dbReference type="SUPFAM" id="SSF57501">
    <property type="entry name" value="Cystine-knot cytokines"/>
    <property type="match status" value="1"/>
</dbReference>
<evidence type="ECO:0000256" key="2">
    <source>
        <dbReference type="ARBA" id="ARBA00006686"/>
    </source>
</evidence>
<feature type="region of interest" description="Disordered" evidence="14">
    <location>
        <begin position="155"/>
        <end position="177"/>
    </location>
</feature>
<evidence type="ECO:0000256" key="10">
    <source>
        <dbReference type="ARBA" id="ARBA00040278"/>
    </source>
</evidence>
<accession>G3PBV5</accession>
<dbReference type="Pfam" id="PF04692">
    <property type="entry name" value="PDGF_N"/>
    <property type="match status" value="1"/>
</dbReference>
<keyword evidence="8" id="KW-0325">Glycoprotein</keyword>
<dbReference type="AlphaFoldDB" id="G3PBV5"/>
<keyword evidence="18" id="KW-1185">Reference proteome</keyword>
<dbReference type="GO" id="GO:0048008">
    <property type="term" value="P:platelet-derived growth factor receptor signaling pathway"/>
    <property type="evidence" value="ECO:0007669"/>
    <property type="project" value="TreeGrafter"/>
</dbReference>
<dbReference type="PROSITE" id="PS00249">
    <property type="entry name" value="PDGF_1"/>
    <property type="match status" value="1"/>
</dbReference>
<dbReference type="InterPro" id="IPR000072">
    <property type="entry name" value="PDGF/VEGF_dom"/>
</dbReference>
<evidence type="ECO:0000256" key="3">
    <source>
        <dbReference type="ARBA" id="ARBA00022473"/>
    </source>
</evidence>
<dbReference type="Ensembl" id="ENSGACT00000015107.2">
    <property type="protein sequence ID" value="ENSGACP00000015079.2"/>
    <property type="gene ID" value="ENSGACG00000011408.2"/>
</dbReference>
<feature type="compositionally biased region" description="Basic and acidic residues" evidence="14">
    <location>
        <begin position="162"/>
        <end position="177"/>
    </location>
</feature>
<comment type="subcellular location">
    <subcellularLocation>
        <location evidence="1">Secreted</location>
    </subcellularLocation>
</comment>
<evidence type="ECO:0000256" key="1">
    <source>
        <dbReference type="ARBA" id="ARBA00004613"/>
    </source>
</evidence>
<comment type="similarity">
    <text evidence="2 13">Belongs to the PDGF/VEGF growth factor family.</text>
</comment>
<dbReference type="SMART" id="SM00141">
    <property type="entry name" value="PDGF"/>
    <property type="match status" value="1"/>
</dbReference>
<evidence type="ECO:0000259" key="16">
    <source>
        <dbReference type="PROSITE" id="PS50278"/>
    </source>
</evidence>
<dbReference type="InParanoid" id="G3PBV5"/>
<dbReference type="eggNOG" id="ENOG502QVAU">
    <property type="taxonomic scope" value="Eukaryota"/>
</dbReference>
<evidence type="ECO:0000256" key="12">
    <source>
        <dbReference type="ARBA" id="ARBA00042479"/>
    </source>
</evidence>
<evidence type="ECO:0000256" key="15">
    <source>
        <dbReference type="SAM" id="SignalP"/>
    </source>
</evidence>
<dbReference type="PROSITE" id="PS50278">
    <property type="entry name" value="PDGF_2"/>
    <property type="match status" value="1"/>
</dbReference>
<keyword evidence="4" id="KW-0964">Secreted</keyword>
<feature type="compositionally biased region" description="Basic residues" evidence="14">
    <location>
        <begin position="65"/>
        <end position="76"/>
    </location>
</feature>
<dbReference type="Pfam" id="PF00341">
    <property type="entry name" value="PDGF"/>
    <property type="match status" value="1"/>
</dbReference>
<evidence type="ECO:0000256" key="13">
    <source>
        <dbReference type="RuleBase" id="RU003818"/>
    </source>
</evidence>
<keyword evidence="3" id="KW-0217">Developmental protein</keyword>
<sequence>MRAALCYFLLWTTYLLLATSEEVEFPQELIDRLSHSEIHSISDLQRLLDIDSVGTGNNVIEEPKHHKHHNQHKNYSRQHGYYSDLKSSQLHSRRKRSIVEEAVPAACKTRTVIYEIPRSQVDPTSVNFLIWPPCVEVKRCTGCCNTSNMRCHPSRKHHRTVKKDEEDKEGGKGGVREEETQAERGLCAVRRPPGVCVHVTTSCGGALRCRNSGREVRAIGANDFSVGGN</sequence>
<evidence type="ECO:0000313" key="17">
    <source>
        <dbReference type="Ensembl" id="ENSGACP00000015079.2"/>
    </source>
</evidence>
<proteinExistence type="inferred from homology"/>
<evidence type="ECO:0000256" key="6">
    <source>
        <dbReference type="ARBA" id="ARBA00023030"/>
    </source>
</evidence>
<organism evidence="17 18">
    <name type="scientific">Gasterosteus aculeatus aculeatus</name>
    <name type="common">three-spined stickleback</name>
    <dbReference type="NCBI Taxonomy" id="481459"/>
    <lineage>
        <taxon>Eukaryota</taxon>
        <taxon>Metazoa</taxon>
        <taxon>Chordata</taxon>
        <taxon>Craniata</taxon>
        <taxon>Vertebrata</taxon>
        <taxon>Euteleostomi</taxon>
        <taxon>Actinopterygii</taxon>
        <taxon>Neopterygii</taxon>
        <taxon>Teleostei</taxon>
        <taxon>Neoteleostei</taxon>
        <taxon>Acanthomorphata</taxon>
        <taxon>Eupercaria</taxon>
        <taxon>Perciformes</taxon>
        <taxon>Cottioidei</taxon>
        <taxon>Gasterosteales</taxon>
        <taxon>Gasterosteidae</taxon>
        <taxon>Gasterosteus</taxon>
    </lineage>
</organism>
<dbReference type="GO" id="GO:0005161">
    <property type="term" value="F:platelet-derived growth factor receptor binding"/>
    <property type="evidence" value="ECO:0007669"/>
    <property type="project" value="TreeGrafter"/>
</dbReference>
<dbReference type="InterPro" id="IPR029034">
    <property type="entry name" value="Cystine-knot_cytokine"/>
</dbReference>
<feature type="signal peptide" evidence="15">
    <location>
        <begin position="1"/>
        <end position="20"/>
    </location>
</feature>
<feature type="region of interest" description="Disordered" evidence="14">
    <location>
        <begin position="58"/>
        <end position="78"/>
    </location>
</feature>
<dbReference type="GO" id="GO:0008284">
    <property type="term" value="P:positive regulation of cell population proliferation"/>
    <property type="evidence" value="ECO:0007669"/>
    <property type="project" value="TreeGrafter"/>
</dbReference>
<evidence type="ECO:0000256" key="5">
    <source>
        <dbReference type="ARBA" id="ARBA00022729"/>
    </source>
</evidence>
<reference evidence="17" key="2">
    <citation type="submission" date="2025-08" db="UniProtKB">
        <authorList>
            <consortium name="Ensembl"/>
        </authorList>
    </citation>
    <scope>IDENTIFICATION</scope>
</reference>
<evidence type="ECO:0000256" key="9">
    <source>
        <dbReference type="ARBA" id="ARBA00023246"/>
    </source>
</evidence>
<dbReference type="Gene3D" id="2.10.90.10">
    <property type="entry name" value="Cystine-knot cytokines"/>
    <property type="match status" value="1"/>
</dbReference>
<evidence type="ECO:0000256" key="4">
    <source>
        <dbReference type="ARBA" id="ARBA00022525"/>
    </source>
</evidence>
<feature type="chain" id="PRO_5043982816" description="Platelet-derived growth factor subunit A" evidence="15">
    <location>
        <begin position="21"/>
        <end position="229"/>
    </location>
</feature>
<evidence type="ECO:0000256" key="8">
    <source>
        <dbReference type="ARBA" id="ARBA00023180"/>
    </source>
</evidence>
<dbReference type="GeneTree" id="ENSGT00940000159039"/>
<keyword evidence="7" id="KW-1015">Disulfide bond</keyword>
<dbReference type="STRING" id="69293.ENSGACP00000015079"/>
<dbReference type="InterPro" id="IPR023581">
    <property type="entry name" value="PD_growth_factor_CS"/>
</dbReference>
<dbReference type="GO" id="GO:0051781">
    <property type="term" value="P:positive regulation of cell division"/>
    <property type="evidence" value="ECO:0007669"/>
    <property type="project" value="UniProtKB-KW"/>
</dbReference>
<dbReference type="Proteomes" id="UP000007635">
    <property type="component" value="Chromosome XI"/>
</dbReference>
<evidence type="ECO:0000313" key="18">
    <source>
        <dbReference type="Proteomes" id="UP000007635"/>
    </source>
</evidence>
<keyword evidence="5 15" id="KW-0732">Signal</keyword>
<keyword evidence="9" id="KW-0497">Mitogen</keyword>
<keyword evidence="6 13" id="KW-0339">Growth factor</keyword>
<protein>
    <recommendedName>
        <fullName evidence="10">Platelet-derived growth factor subunit A</fullName>
    </recommendedName>
    <alternativeName>
        <fullName evidence="12">Platelet-derived growth factor A chain</fullName>
    </alternativeName>
    <alternativeName>
        <fullName evidence="11">Platelet-derived growth factor alpha polypeptide</fullName>
    </alternativeName>
</protein>
<dbReference type="GO" id="GO:0005615">
    <property type="term" value="C:extracellular space"/>
    <property type="evidence" value="ECO:0007669"/>
    <property type="project" value="TreeGrafter"/>
</dbReference>
<dbReference type="Bgee" id="ENSGACG00000011408">
    <property type="expression patterns" value="Expressed in testis and 9 other cell types or tissues"/>
</dbReference>
<reference evidence="17 18" key="1">
    <citation type="journal article" date="2021" name="G3 (Bethesda)">
        <title>Improved contiguity of the threespine stickleback genome using long-read sequencing.</title>
        <authorList>
            <person name="Nath S."/>
            <person name="Shaw D.E."/>
            <person name="White M.A."/>
        </authorList>
    </citation>
    <scope>NUCLEOTIDE SEQUENCE [LARGE SCALE GENOMIC DNA]</scope>
    <source>
        <strain evidence="17 18">Lake Benthic</strain>
    </source>
</reference>
<evidence type="ECO:0000256" key="14">
    <source>
        <dbReference type="SAM" id="MobiDB-lite"/>
    </source>
</evidence>
<name>G3PBV5_GASAC</name>
<dbReference type="GO" id="GO:0030335">
    <property type="term" value="P:positive regulation of cell migration"/>
    <property type="evidence" value="ECO:0007669"/>
    <property type="project" value="TreeGrafter"/>
</dbReference>
<reference evidence="17" key="3">
    <citation type="submission" date="2025-09" db="UniProtKB">
        <authorList>
            <consortium name="Ensembl"/>
        </authorList>
    </citation>
    <scope>IDENTIFICATION</scope>
</reference>
<feature type="domain" description="Platelet-derived growth factor (PDGF) family profile" evidence="16">
    <location>
        <begin position="94"/>
        <end position="162"/>
    </location>
</feature>
<dbReference type="GO" id="GO:0051897">
    <property type="term" value="P:positive regulation of phosphatidylinositol 3-kinase/protein kinase B signal transduction"/>
    <property type="evidence" value="ECO:0007669"/>
    <property type="project" value="TreeGrafter"/>
</dbReference>
<dbReference type="GO" id="GO:0070374">
    <property type="term" value="P:positive regulation of ERK1 and ERK2 cascade"/>
    <property type="evidence" value="ECO:0007669"/>
    <property type="project" value="TreeGrafter"/>
</dbReference>
<dbReference type="PANTHER" id="PTHR11633">
    <property type="entry name" value="PLATELET-DERIVED GROWTH FACTOR"/>
    <property type="match status" value="1"/>
</dbReference>
<dbReference type="GO" id="GO:0016020">
    <property type="term" value="C:membrane"/>
    <property type="evidence" value="ECO:0007669"/>
    <property type="project" value="InterPro"/>
</dbReference>
<dbReference type="PANTHER" id="PTHR11633:SF3">
    <property type="entry name" value="PLATELET-DERIVED GROWTH FACTOR SUBUNIT A"/>
    <property type="match status" value="1"/>
</dbReference>
<dbReference type="GO" id="GO:0008083">
    <property type="term" value="F:growth factor activity"/>
    <property type="evidence" value="ECO:0007669"/>
    <property type="project" value="UniProtKB-KW"/>
</dbReference>